<protein>
    <submittedName>
        <fullName evidence="1">Uncharacterized protein</fullName>
    </submittedName>
</protein>
<name>A0A0F9KNH2_9ZZZZ</name>
<dbReference type="AlphaFoldDB" id="A0A0F9KNH2"/>
<evidence type="ECO:0000313" key="1">
    <source>
        <dbReference type="EMBL" id="KKM23658.1"/>
    </source>
</evidence>
<accession>A0A0F9KNH2</accession>
<gene>
    <name evidence="1" type="ORF">LCGC14_1613010</name>
</gene>
<sequence length="68" mass="8002">MAVKFKLGDVVQLSKKWESRVGIVRADDKAWWVIRGHFDIAQCICEAKDVVRVIRRQVVPQRYLSKLY</sequence>
<dbReference type="EMBL" id="LAZR01013081">
    <property type="protein sequence ID" value="KKM23658.1"/>
    <property type="molecule type" value="Genomic_DNA"/>
</dbReference>
<organism evidence="1">
    <name type="scientific">marine sediment metagenome</name>
    <dbReference type="NCBI Taxonomy" id="412755"/>
    <lineage>
        <taxon>unclassified sequences</taxon>
        <taxon>metagenomes</taxon>
        <taxon>ecological metagenomes</taxon>
    </lineage>
</organism>
<reference evidence="1" key="1">
    <citation type="journal article" date="2015" name="Nature">
        <title>Complex archaea that bridge the gap between prokaryotes and eukaryotes.</title>
        <authorList>
            <person name="Spang A."/>
            <person name="Saw J.H."/>
            <person name="Jorgensen S.L."/>
            <person name="Zaremba-Niedzwiedzka K."/>
            <person name="Martijn J."/>
            <person name="Lind A.E."/>
            <person name="van Eijk R."/>
            <person name="Schleper C."/>
            <person name="Guy L."/>
            <person name="Ettema T.J."/>
        </authorList>
    </citation>
    <scope>NUCLEOTIDE SEQUENCE</scope>
</reference>
<comment type="caution">
    <text evidence="1">The sequence shown here is derived from an EMBL/GenBank/DDBJ whole genome shotgun (WGS) entry which is preliminary data.</text>
</comment>
<proteinExistence type="predicted"/>